<evidence type="ECO:0000256" key="3">
    <source>
        <dbReference type="ARBA" id="ARBA00022741"/>
    </source>
</evidence>
<sequence length="464" mass="52874">MDEVTILIVEDDAIAQLTFLQYLRDLGYEKVVTVNNGYDAVESVQTDPIDLAFLDIRIRGDIDGIATAKLIKERIPFLPLIFLTASTDKHTIHQALDCQPYSIIHKPYDLTILKESIDGALNYKVHQEEVNQLNKQHMLDQILETADVGICVTNAKGEFVKVNRAYCTIYGYSEQELIGKPFTILLPENIRKYAATLHVEYLAGRTEESSGEWKALDKQGNQKDVYITVGRLTDEEGQRFKIATVNDITQRKKDVQKLTQALDEKDTYAREIHHRVKNNMNIMSGLLYLQAEKVKDQEYVHNLFQESISRIKTLSIIHEQLYRHDNYTSIDLKEYIRSLVNNVKSMFRSKAQEIRINQKVASIPLDVDKAIACGLIVNELLSNSFKYAFTEVSSVSCINVNAYPEEETMHIAITDNGIGLPNNFQLERSTTLGFQLISNLSQQLNGTIQISSRNGTRVHLQFPR</sequence>
<dbReference type="EMBL" id="CP120682">
    <property type="protein sequence ID" value="WKN36723.1"/>
    <property type="molecule type" value="Genomic_DNA"/>
</dbReference>
<evidence type="ECO:0000256" key="2">
    <source>
        <dbReference type="ARBA" id="ARBA00022679"/>
    </source>
</evidence>
<dbReference type="PROSITE" id="PS50109">
    <property type="entry name" value="HIS_KIN"/>
    <property type="match status" value="1"/>
</dbReference>
<reference evidence="12" key="2">
    <citation type="journal article" date="2024" name="Antonie Van Leeuwenhoek">
        <title>Roseihalotalea indica gen. nov., sp. nov., a halophilic Bacteroidetes from mesopelagic Southwest Indian Ocean with higher carbohydrate metabolic potential.</title>
        <authorList>
            <person name="Chen B."/>
            <person name="Zhang M."/>
            <person name="Lin D."/>
            <person name="Ye J."/>
            <person name="Tang K."/>
        </authorList>
    </citation>
    <scope>NUCLEOTIDE SEQUENCE</scope>
    <source>
        <strain evidence="12">TK19036</strain>
    </source>
</reference>
<dbReference type="SMART" id="SM00091">
    <property type="entry name" value="PAS"/>
    <property type="match status" value="1"/>
</dbReference>
<dbReference type="PANTHER" id="PTHR43065">
    <property type="entry name" value="SENSOR HISTIDINE KINASE"/>
    <property type="match status" value="1"/>
</dbReference>
<dbReference type="Gene3D" id="3.40.50.2300">
    <property type="match status" value="1"/>
</dbReference>
<accession>A0AA49GNM2</accession>
<name>A0AA49GNM2_9BACT</name>
<evidence type="ECO:0000313" key="12">
    <source>
        <dbReference type="EMBL" id="WKN36723.1"/>
    </source>
</evidence>
<dbReference type="PANTHER" id="PTHR43065:SF23">
    <property type="entry name" value="SENSOR HISTIDINE KINASE PDTAS"/>
    <property type="match status" value="1"/>
</dbReference>
<feature type="domain" description="Response regulatory" evidence="9">
    <location>
        <begin position="5"/>
        <end position="121"/>
    </location>
</feature>
<evidence type="ECO:0000259" key="9">
    <source>
        <dbReference type="PROSITE" id="PS50110"/>
    </source>
</evidence>
<keyword evidence="4 12" id="KW-0418">Kinase</keyword>
<dbReference type="GO" id="GO:0006355">
    <property type="term" value="P:regulation of DNA-templated transcription"/>
    <property type="evidence" value="ECO:0007669"/>
    <property type="project" value="InterPro"/>
</dbReference>
<evidence type="ECO:0000256" key="7">
    <source>
        <dbReference type="PROSITE-ProRule" id="PRU00169"/>
    </source>
</evidence>
<dbReference type="InterPro" id="IPR005467">
    <property type="entry name" value="His_kinase_dom"/>
</dbReference>
<dbReference type="InterPro" id="IPR011495">
    <property type="entry name" value="Sig_transdc_His_kin_sub2_dim/P"/>
</dbReference>
<dbReference type="InterPro" id="IPR035965">
    <property type="entry name" value="PAS-like_dom_sf"/>
</dbReference>
<keyword evidence="1 7" id="KW-0597">Phosphoprotein</keyword>
<dbReference type="Gene3D" id="3.30.450.20">
    <property type="entry name" value="PAS domain"/>
    <property type="match status" value="1"/>
</dbReference>
<dbReference type="PROSITE" id="PS50113">
    <property type="entry name" value="PAC"/>
    <property type="match status" value="1"/>
</dbReference>
<dbReference type="GO" id="GO:0005524">
    <property type="term" value="F:ATP binding"/>
    <property type="evidence" value="ECO:0007669"/>
    <property type="project" value="UniProtKB-KW"/>
</dbReference>
<dbReference type="SUPFAM" id="SSF55874">
    <property type="entry name" value="ATPase domain of HSP90 chaperone/DNA topoisomerase II/histidine kinase"/>
    <property type="match status" value="1"/>
</dbReference>
<dbReference type="GO" id="GO:0000160">
    <property type="term" value="P:phosphorelay signal transduction system"/>
    <property type="evidence" value="ECO:0007669"/>
    <property type="project" value="UniProtKB-KW"/>
</dbReference>
<gene>
    <name evidence="12" type="ORF">K4G66_30630</name>
</gene>
<evidence type="ECO:0000259" key="11">
    <source>
        <dbReference type="PROSITE" id="PS50113"/>
    </source>
</evidence>
<dbReference type="SMART" id="SM00448">
    <property type="entry name" value="REC"/>
    <property type="match status" value="1"/>
</dbReference>
<feature type="domain" description="PAC" evidence="11">
    <location>
        <begin position="209"/>
        <end position="260"/>
    </location>
</feature>
<feature type="domain" description="Histidine kinase" evidence="8">
    <location>
        <begin position="271"/>
        <end position="464"/>
    </location>
</feature>
<feature type="modified residue" description="4-aspartylphosphate" evidence="7">
    <location>
        <position position="55"/>
    </location>
</feature>
<dbReference type="PROSITE" id="PS50112">
    <property type="entry name" value="PAS"/>
    <property type="match status" value="1"/>
</dbReference>
<dbReference type="Pfam" id="PF07568">
    <property type="entry name" value="HisKA_2"/>
    <property type="match status" value="1"/>
</dbReference>
<proteinExistence type="predicted"/>
<dbReference type="InterPro" id="IPR000700">
    <property type="entry name" value="PAS-assoc_C"/>
</dbReference>
<dbReference type="InterPro" id="IPR036890">
    <property type="entry name" value="HATPase_C_sf"/>
</dbReference>
<dbReference type="InterPro" id="IPR003594">
    <property type="entry name" value="HATPase_dom"/>
</dbReference>
<keyword evidence="6" id="KW-0902">Two-component regulatory system</keyword>
<evidence type="ECO:0000256" key="1">
    <source>
        <dbReference type="ARBA" id="ARBA00022553"/>
    </source>
</evidence>
<dbReference type="InterPro" id="IPR013767">
    <property type="entry name" value="PAS_fold"/>
</dbReference>
<dbReference type="CDD" id="cd00130">
    <property type="entry name" value="PAS"/>
    <property type="match status" value="1"/>
</dbReference>
<keyword evidence="5" id="KW-0067">ATP-binding</keyword>
<dbReference type="InterPro" id="IPR000014">
    <property type="entry name" value="PAS"/>
</dbReference>
<dbReference type="Pfam" id="PF02518">
    <property type="entry name" value="HATPase_c"/>
    <property type="match status" value="1"/>
</dbReference>
<dbReference type="AlphaFoldDB" id="A0AA49GNM2"/>
<dbReference type="NCBIfam" id="TIGR00229">
    <property type="entry name" value="sensory_box"/>
    <property type="match status" value="1"/>
</dbReference>
<evidence type="ECO:0000259" key="8">
    <source>
        <dbReference type="PROSITE" id="PS50109"/>
    </source>
</evidence>
<dbReference type="InterPro" id="IPR011006">
    <property type="entry name" value="CheY-like_superfamily"/>
</dbReference>
<evidence type="ECO:0000259" key="10">
    <source>
        <dbReference type="PROSITE" id="PS50112"/>
    </source>
</evidence>
<keyword evidence="3" id="KW-0547">Nucleotide-binding</keyword>
<dbReference type="Pfam" id="PF00989">
    <property type="entry name" value="PAS"/>
    <property type="match status" value="1"/>
</dbReference>
<keyword evidence="2" id="KW-0808">Transferase</keyword>
<feature type="domain" description="PAS" evidence="10">
    <location>
        <begin position="135"/>
        <end position="198"/>
    </location>
</feature>
<reference evidence="12" key="1">
    <citation type="journal article" date="2023" name="Comput. Struct. Biotechnol. J.">
        <title>Discovery of a novel marine Bacteroidetes with a rich repertoire of carbohydrate-active enzymes.</title>
        <authorList>
            <person name="Chen B."/>
            <person name="Liu G."/>
            <person name="Chen Q."/>
            <person name="Wang H."/>
            <person name="Liu L."/>
            <person name="Tang K."/>
        </authorList>
    </citation>
    <scope>NUCLEOTIDE SEQUENCE</scope>
    <source>
        <strain evidence="12">TK19036</strain>
    </source>
</reference>
<protein>
    <submittedName>
        <fullName evidence="12">Histidine kinase dimerization/phosphoacceptor domain -containing protein</fullName>
    </submittedName>
</protein>
<dbReference type="PROSITE" id="PS50110">
    <property type="entry name" value="RESPONSE_REGULATORY"/>
    <property type="match status" value="1"/>
</dbReference>
<dbReference type="SUPFAM" id="SSF52172">
    <property type="entry name" value="CheY-like"/>
    <property type="match status" value="1"/>
</dbReference>
<dbReference type="Gene3D" id="3.30.565.10">
    <property type="entry name" value="Histidine kinase-like ATPase, C-terminal domain"/>
    <property type="match status" value="1"/>
</dbReference>
<organism evidence="12">
    <name type="scientific">Roseihalotalea indica</name>
    <dbReference type="NCBI Taxonomy" id="2867963"/>
    <lineage>
        <taxon>Bacteria</taxon>
        <taxon>Pseudomonadati</taxon>
        <taxon>Bacteroidota</taxon>
        <taxon>Cytophagia</taxon>
        <taxon>Cytophagales</taxon>
        <taxon>Catalimonadaceae</taxon>
        <taxon>Roseihalotalea</taxon>
    </lineage>
</organism>
<dbReference type="SMART" id="SM00387">
    <property type="entry name" value="HATPase_c"/>
    <property type="match status" value="1"/>
</dbReference>
<evidence type="ECO:0000256" key="4">
    <source>
        <dbReference type="ARBA" id="ARBA00022777"/>
    </source>
</evidence>
<dbReference type="Pfam" id="PF00072">
    <property type="entry name" value="Response_reg"/>
    <property type="match status" value="1"/>
</dbReference>
<evidence type="ECO:0000256" key="6">
    <source>
        <dbReference type="ARBA" id="ARBA00023012"/>
    </source>
</evidence>
<dbReference type="GO" id="GO:0016301">
    <property type="term" value="F:kinase activity"/>
    <property type="evidence" value="ECO:0007669"/>
    <property type="project" value="UniProtKB-KW"/>
</dbReference>
<dbReference type="SUPFAM" id="SSF55785">
    <property type="entry name" value="PYP-like sensor domain (PAS domain)"/>
    <property type="match status" value="1"/>
</dbReference>
<dbReference type="InterPro" id="IPR001789">
    <property type="entry name" value="Sig_transdc_resp-reg_receiver"/>
</dbReference>
<evidence type="ECO:0000256" key="5">
    <source>
        <dbReference type="ARBA" id="ARBA00022840"/>
    </source>
</evidence>